<evidence type="ECO:0000313" key="3">
    <source>
        <dbReference type="EMBL" id="KKQ91888.1"/>
    </source>
</evidence>
<comment type="caution">
    <text evidence="3">The sequence shown here is derived from an EMBL/GenBank/DDBJ whole genome shotgun (WGS) entry which is preliminary data.</text>
</comment>
<keyword evidence="2" id="KW-0472">Membrane</keyword>
<proteinExistence type="predicted"/>
<dbReference type="Proteomes" id="UP000034774">
    <property type="component" value="Unassembled WGS sequence"/>
</dbReference>
<organism evidence="3 4">
    <name type="scientific">Candidatus Woesebacteria bacterium GW2011_GWB1_39_10</name>
    <dbReference type="NCBI Taxonomy" id="1618572"/>
    <lineage>
        <taxon>Bacteria</taxon>
        <taxon>Candidatus Woeseibacteriota</taxon>
    </lineage>
</organism>
<evidence type="ECO:0000256" key="1">
    <source>
        <dbReference type="SAM" id="MobiDB-lite"/>
    </source>
</evidence>
<keyword evidence="2" id="KW-1133">Transmembrane helix</keyword>
<feature type="region of interest" description="Disordered" evidence="1">
    <location>
        <begin position="146"/>
        <end position="220"/>
    </location>
</feature>
<feature type="transmembrane region" description="Helical" evidence="2">
    <location>
        <begin position="230"/>
        <end position="253"/>
    </location>
</feature>
<feature type="compositionally biased region" description="Pro residues" evidence="1">
    <location>
        <begin position="153"/>
        <end position="197"/>
    </location>
</feature>
<sequence length="264" mass="28531">MKKLISIIVISAIWLFIFPSIVEAWSITISDLPTTMDQSNEAETNVFLTCSGCGDSYMRGVFYPNGTSYFGLTQNNIGEWIGSDNDRSRYFKIAKEDLVDASWSGKLHVKLDTLDPSYLGPGEYLFKIGRYTSAGDAGADWSNELSIKITGPTPTPTPLPTSSPTTTPTPTPSPTKTPTPVPTPTKTPTPRPTPTPTPEVLGEQTTVAEPELSTASPTPVQKEVADQKKFPFIAVILIGTGLLLIGFSGYTVVRKIKQPTSLES</sequence>
<keyword evidence="2" id="KW-0812">Transmembrane</keyword>
<evidence type="ECO:0000313" key="4">
    <source>
        <dbReference type="Proteomes" id="UP000034774"/>
    </source>
</evidence>
<evidence type="ECO:0000256" key="2">
    <source>
        <dbReference type="SAM" id="Phobius"/>
    </source>
</evidence>
<gene>
    <name evidence="3" type="ORF">UT17_C0004G0236</name>
</gene>
<accession>A0A0G0LJ10</accession>
<protein>
    <submittedName>
        <fullName evidence="3">Uncharacterized protein</fullName>
    </submittedName>
</protein>
<feature type="compositionally biased region" description="Polar residues" evidence="1">
    <location>
        <begin position="203"/>
        <end position="219"/>
    </location>
</feature>
<dbReference type="AlphaFoldDB" id="A0A0G0LJ10"/>
<name>A0A0G0LJ10_9BACT</name>
<reference evidence="3 4" key="1">
    <citation type="journal article" date="2015" name="Nature">
        <title>rRNA introns, odd ribosomes, and small enigmatic genomes across a large radiation of phyla.</title>
        <authorList>
            <person name="Brown C.T."/>
            <person name="Hug L.A."/>
            <person name="Thomas B.C."/>
            <person name="Sharon I."/>
            <person name="Castelle C.J."/>
            <person name="Singh A."/>
            <person name="Wilkins M.J."/>
            <person name="Williams K.H."/>
            <person name="Banfield J.F."/>
        </authorList>
    </citation>
    <scope>NUCLEOTIDE SEQUENCE [LARGE SCALE GENOMIC DNA]</scope>
</reference>
<dbReference type="EMBL" id="LBVU01000004">
    <property type="protein sequence ID" value="KKQ91888.1"/>
    <property type="molecule type" value="Genomic_DNA"/>
</dbReference>
<dbReference type="STRING" id="1618572.UT17_C0004G0236"/>